<evidence type="ECO:0000313" key="5">
    <source>
        <dbReference type="Ensembl" id="ENSSPAP00000012691.1"/>
    </source>
</evidence>
<keyword evidence="1" id="KW-0430">Lectin</keyword>
<dbReference type="InterPro" id="IPR016187">
    <property type="entry name" value="CTDL_fold"/>
</dbReference>
<dbReference type="InterPro" id="IPR033989">
    <property type="entry name" value="CD209-like_CTLD"/>
</dbReference>
<feature type="domain" description="C-type lectin" evidence="4">
    <location>
        <begin position="80"/>
        <end position="206"/>
    </location>
</feature>
<sequence length="212" mass="24371">MFLDCGRKPENPERTHAARREYGDPKQKDPGCPHRDANRRPSCCEATMLTSAPPCSPNTGVISHFVKVFCSRCPPEWMLLKSSCYRFAHHEVAAQKNWSDSRADCIRQGGDLLVINNLEEQNFVRKSSSNIWWENGYWMGLTDLVSEGTWVWINNVTEAETMYWRNGQPSHGEPQSGNCAAIYYYHDSMKSWYNANCQHPLSFICEMKARVI</sequence>
<keyword evidence="2" id="KW-1015">Disulfide bond</keyword>
<dbReference type="SUPFAM" id="SSF56436">
    <property type="entry name" value="C-type lectin-like"/>
    <property type="match status" value="1"/>
</dbReference>
<dbReference type="InterPro" id="IPR050111">
    <property type="entry name" value="C-type_lectin/snaclec_domain"/>
</dbReference>
<dbReference type="STRING" id="144197.ENSSPAP00000012691"/>
<dbReference type="Gene3D" id="3.10.100.10">
    <property type="entry name" value="Mannose-Binding Protein A, subunit A"/>
    <property type="match status" value="1"/>
</dbReference>
<dbReference type="PROSITE" id="PS00615">
    <property type="entry name" value="C_TYPE_LECTIN_1"/>
    <property type="match status" value="1"/>
</dbReference>
<reference evidence="5" key="1">
    <citation type="submission" date="2023-09" db="UniProtKB">
        <authorList>
            <consortium name="Ensembl"/>
        </authorList>
    </citation>
    <scope>IDENTIFICATION</scope>
</reference>
<dbReference type="Ensembl" id="ENSSPAT00000012907.1">
    <property type="protein sequence ID" value="ENSSPAP00000012691.1"/>
    <property type="gene ID" value="ENSSPAG00000009616.1"/>
</dbReference>
<dbReference type="CDD" id="cd03590">
    <property type="entry name" value="CLECT_DC-SIGN_like"/>
    <property type="match status" value="1"/>
</dbReference>
<accession>A0A3B4ZXY9</accession>
<evidence type="ECO:0000256" key="2">
    <source>
        <dbReference type="ARBA" id="ARBA00023157"/>
    </source>
</evidence>
<dbReference type="PANTHER" id="PTHR22803">
    <property type="entry name" value="MANNOSE, PHOSPHOLIPASE, LECTIN RECEPTOR RELATED"/>
    <property type="match status" value="1"/>
</dbReference>
<dbReference type="Pfam" id="PF00059">
    <property type="entry name" value="Lectin_C"/>
    <property type="match status" value="1"/>
</dbReference>
<evidence type="ECO:0000259" key="4">
    <source>
        <dbReference type="PROSITE" id="PS50041"/>
    </source>
</evidence>
<proteinExistence type="predicted"/>
<dbReference type="InterPro" id="IPR018378">
    <property type="entry name" value="C-type_lectin_CS"/>
</dbReference>
<evidence type="ECO:0000256" key="3">
    <source>
        <dbReference type="SAM" id="MobiDB-lite"/>
    </source>
</evidence>
<dbReference type="GeneTree" id="ENSGT01030000234575"/>
<name>A0A3B4ZXY9_9TELE</name>
<dbReference type="InterPro" id="IPR016186">
    <property type="entry name" value="C-type_lectin-like/link_sf"/>
</dbReference>
<protein>
    <recommendedName>
        <fullName evidence="4">C-type lectin domain-containing protein</fullName>
    </recommendedName>
</protein>
<dbReference type="AlphaFoldDB" id="A0A3B4ZXY9"/>
<dbReference type="GO" id="GO:0030246">
    <property type="term" value="F:carbohydrate binding"/>
    <property type="evidence" value="ECO:0007669"/>
    <property type="project" value="UniProtKB-KW"/>
</dbReference>
<organism evidence="5">
    <name type="scientific">Stegastes partitus</name>
    <name type="common">bicolor damselfish</name>
    <dbReference type="NCBI Taxonomy" id="144197"/>
    <lineage>
        <taxon>Eukaryota</taxon>
        <taxon>Metazoa</taxon>
        <taxon>Chordata</taxon>
        <taxon>Craniata</taxon>
        <taxon>Vertebrata</taxon>
        <taxon>Euteleostomi</taxon>
        <taxon>Actinopterygii</taxon>
        <taxon>Neopterygii</taxon>
        <taxon>Teleostei</taxon>
        <taxon>Neoteleostei</taxon>
        <taxon>Acanthomorphata</taxon>
        <taxon>Ovalentaria</taxon>
        <taxon>Pomacentridae</taxon>
        <taxon>Stegastes</taxon>
    </lineage>
</organism>
<evidence type="ECO:0000256" key="1">
    <source>
        <dbReference type="ARBA" id="ARBA00022734"/>
    </source>
</evidence>
<dbReference type="SMART" id="SM00034">
    <property type="entry name" value="CLECT"/>
    <property type="match status" value="1"/>
</dbReference>
<dbReference type="PROSITE" id="PS50041">
    <property type="entry name" value="C_TYPE_LECTIN_2"/>
    <property type="match status" value="1"/>
</dbReference>
<dbReference type="InterPro" id="IPR001304">
    <property type="entry name" value="C-type_lectin-like"/>
</dbReference>
<feature type="region of interest" description="Disordered" evidence="3">
    <location>
        <begin position="1"/>
        <end position="35"/>
    </location>
</feature>